<evidence type="ECO:0000259" key="2">
    <source>
        <dbReference type="PROSITE" id="PS51457"/>
    </source>
</evidence>
<dbReference type="Proteomes" id="UP001627154">
    <property type="component" value="Unassembled WGS sequence"/>
</dbReference>
<accession>A0ABD2XS00</accession>
<name>A0ABD2XS00_9HYME</name>
<keyword evidence="4" id="KW-1185">Reference proteome</keyword>
<feature type="region of interest" description="Disordered" evidence="1">
    <location>
        <begin position="391"/>
        <end position="411"/>
    </location>
</feature>
<sequence>MSEEMYVIVLWTGTNETSVIKETDLKDRKSDYTQAKWEKKWYPVKVVVRDDDKEFLESLSVTTEGEVVGPRKRRTMSPELILKKKENSKKSKGEACMRAQSTSKLESSILKSKKLFADTELDSSSSDDLPTKASPVKKVVDLRKRDEKKSKTINKERDVRSSRPISQNIPPPKKRSMKKIESSSDYSDSEVPAKRKATNSKKVNPKKVSFKKNEPKYSKSNSEHKKKDVQSSCSSTQDSSRKNKPLVSSIGTEISRSSSSKKTPDSESTSKNSSSNDKSMRDDDNVIIELMPKSKVYVNEAEVTRLQLVHQKAPRELTRRLMRLIVTDEVLSRSTATGKSETAIPQNIYWAIFVLTSLCGTLRNPKPKHELTFEEELLKAKKQYEKKIKEIKQKHKKEEEENSKSEEEREN</sequence>
<feature type="compositionally biased region" description="Basic and acidic residues" evidence="1">
    <location>
        <begin position="138"/>
        <end position="161"/>
    </location>
</feature>
<organism evidence="3 4">
    <name type="scientific">Trichogramma kaykai</name>
    <dbReference type="NCBI Taxonomy" id="54128"/>
    <lineage>
        <taxon>Eukaryota</taxon>
        <taxon>Metazoa</taxon>
        <taxon>Ecdysozoa</taxon>
        <taxon>Arthropoda</taxon>
        <taxon>Hexapoda</taxon>
        <taxon>Insecta</taxon>
        <taxon>Pterygota</taxon>
        <taxon>Neoptera</taxon>
        <taxon>Endopterygota</taxon>
        <taxon>Hymenoptera</taxon>
        <taxon>Apocrita</taxon>
        <taxon>Proctotrupomorpha</taxon>
        <taxon>Chalcidoidea</taxon>
        <taxon>Trichogrammatidae</taxon>
        <taxon>Trichogramma</taxon>
    </lineage>
</organism>
<proteinExistence type="predicted"/>
<evidence type="ECO:0000313" key="4">
    <source>
        <dbReference type="Proteomes" id="UP001627154"/>
    </source>
</evidence>
<feature type="compositionally biased region" description="Basic residues" evidence="1">
    <location>
        <begin position="194"/>
        <end position="210"/>
    </location>
</feature>
<dbReference type="EMBL" id="JBJJXI010000007">
    <property type="protein sequence ID" value="KAL3407517.1"/>
    <property type="molecule type" value="Genomic_DNA"/>
</dbReference>
<evidence type="ECO:0000256" key="1">
    <source>
        <dbReference type="SAM" id="MobiDB-lite"/>
    </source>
</evidence>
<feature type="compositionally biased region" description="Basic and acidic residues" evidence="1">
    <location>
        <begin position="211"/>
        <end position="229"/>
    </location>
</feature>
<dbReference type="InterPro" id="IPR018379">
    <property type="entry name" value="BEN_domain"/>
</dbReference>
<reference evidence="3 4" key="1">
    <citation type="journal article" date="2024" name="bioRxiv">
        <title>A reference genome for Trichogramma kaykai: A tiny desert-dwelling parasitoid wasp with competing sex-ratio distorters.</title>
        <authorList>
            <person name="Culotta J."/>
            <person name="Lindsey A.R."/>
        </authorList>
    </citation>
    <scope>NUCLEOTIDE SEQUENCE [LARGE SCALE GENOMIC DNA]</scope>
    <source>
        <strain evidence="3 4">KSX58</strain>
    </source>
</reference>
<dbReference type="AlphaFoldDB" id="A0ABD2XS00"/>
<feature type="domain" description="BEN" evidence="2">
    <location>
        <begin position="293"/>
        <end position="395"/>
    </location>
</feature>
<feature type="compositionally biased region" description="Low complexity" evidence="1">
    <location>
        <begin position="248"/>
        <end position="277"/>
    </location>
</feature>
<feature type="compositionally biased region" description="Basic and acidic residues" evidence="1">
    <location>
        <begin position="82"/>
        <end position="95"/>
    </location>
</feature>
<feature type="region of interest" description="Disordered" evidence="1">
    <location>
        <begin position="120"/>
        <end position="283"/>
    </location>
</feature>
<feature type="region of interest" description="Disordered" evidence="1">
    <location>
        <begin position="82"/>
        <end position="107"/>
    </location>
</feature>
<evidence type="ECO:0000313" key="3">
    <source>
        <dbReference type="EMBL" id="KAL3407517.1"/>
    </source>
</evidence>
<comment type="caution">
    <text evidence="3">The sequence shown here is derived from an EMBL/GenBank/DDBJ whole genome shotgun (WGS) entry which is preliminary data.</text>
</comment>
<gene>
    <name evidence="3" type="ORF">TKK_000488</name>
</gene>
<dbReference type="PROSITE" id="PS51457">
    <property type="entry name" value="BEN"/>
    <property type="match status" value="1"/>
</dbReference>
<protein>
    <recommendedName>
        <fullName evidence="2">BEN domain-containing protein</fullName>
    </recommendedName>
</protein>